<comment type="caution">
    <text evidence="3">The sequence shown here is derived from an EMBL/GenBank/DDBJ whole genome shotgun (WGS) entry which is preliminary data.</text>
</comment>
<keyword evidence="2" id="KW-0564">Palmitate</keyword>
<evidence type="ECO:0000256" key="2">
    <source>
        <dbReference type="RuleBase" id="RU362097"/>
    </source>
</evidence>
<keyword evidence="2" id="KW-1134">Transmembrane beta strand</keyword>
<name>A0ABS3YUI4_9BACT</name>
<protein>
    <submittedName>
        <fullName evidence="3">TolC family protein</fullName>
    </submittedName>
</protein>
<proteinExistence type="inferred from homology"/>
<evidence type="ECO:0000313" key="3">
    <source>
        <dbReference type="EMBL" id="MBO9201562.1"/>
    </source>
</evidence>
<dbReference type="InterPro" id="IPR010131">
    <property type="entry name" value="MdtP/NodT-like"/>
</dbReference>
<dbReference type="PANTHER" id="PTHR30203">
    <property type="entry name" value="OUTER MEMBRANE CATION EFFLUX PROTEIN"/>
    <property type="match status" value="1"/>
</dbReference>
<evidence type="ECO:0000256" key="1">
    <source>
        <dbReference type="ARBA" id="ARBA00007613"/>
    </source>
</evidence>
<keyword evidence="2" id="KW-0449">Lipoprotein</keyword>
<dbReference type="Gene3D" id="1.20.1600.10">
    <property type="entry name" value="Outer membrane efflux proteins (OEP)"/>
    <property type="match status" value="1"/>
</dbReference>
<evidence type="ECO:0000313" key="4">
    <source>
        <dbReference type="Proteomes" id="UP000677244"/>
    </source>
</evidence>
<keyword evidence="2" id="KW-0472">Membrane</keyword>
<dbReference type="SUPFAM" id="SSF56954">
    <property type="entry name" value="Outer membrane efflux proteins (OEP)"/>
    <property type="match status" value="1"/>
</dbReference>
<comment type="subcellular location">
    <subcellularLocation>
        <location evidence="2">Cell membrane</location>
        <topology evidence="2">Lipid-anchor</topology>
    </subcellularLocation>
</comment>
<dbReference type="PROSITE" id="PS51257">
    <property type="entry name" value="PROKAR_LIPOPROTEIN"/>
    <property type="match status" value="1"/>
</dbReference>
<reference evidence="3 4" key="1">
    <citation type="submission" date="2021-03" db="EMBL/GenBank/DDBJ databases">
        <title>Assistant Professor.</title>
        <authorList>
            <person name="Huq M.A."/>
        </authorList>
    </citation>
    <scope>NUCLEOTIDE SEQUENCE [LARGE SCALE GENOMIC DNA]</scope>
    <source>
        <strain evidence="3 4">MAH-29</strain>
    </source>
</reference>
<dbReference type="NCBIfam" id="TIGR01845">
    <property type="entry name" value="outer_NodT"/>
    <property type="match status" value="1"/>
</dbReference>
<comment type="similarity">
    <text evidence="1 2">Belongs to the outer membrane factor (OMF) (TC 1.B.17) family.</text>
</comment>
<dbReference type="Pfam" id="PF02321">
    <property type="entry name" value="OEP"/>
    <property type="match status" value="2"/>
</dbReference>
<keyword evidence="2" id="KW-0812">Transmembrane</keyword>
<dbReference type="Proteomes" id="UP000677244">
    <property type="component" value="Unassembled WGS sequence"/>
</dbReference>
<dbReference type="EMBL" id="JAGHKO010000004">
    <property type="protein sequence ID" value="MBO9201562.1"/>
    <property type="molecule type" value="Genomic_DNA"/>
</dbReference>
<accession>A0ABS3YUI4</accession>
<dbReference type="Gene3D" id="2.20.200.10">
    <property type="entry name" value="Outer membrane efflux proteins (OEP)"/>
    <property type="match status" value="1"/>
</dbReference>
<keyword evidence="4" id="KW-1185">Reference proteome</keyword>
<dbReference type="InterPro" id="IPR003423">
    <property type="entry name" value="OMP_efflux"/>
</dbReference>
<gene>
    <name evidence="3" type="ORF">J7I42_14870</name>
</gene>
<organism evidence="3 4">
    <name type="scientific">Niastella soli</name>
    <dbReference type="NCBI Taxonomy" id="2821487"/>
    <lineage>
        <taxon>Bacteria</taxon>
        <taxon>Pseudomonadati</taxon>
        <taxon>Bacteroidota</taxon>
        <taxon>Chitinophagia</taxon>
        <taxon>Chitinophagales</taxon>
        <taxon>Chitinophagaceae</taxon>
        <taxon>Niastella</taxon>
    </lineage>
</organism>
<sequence>MRLSNEIIMIINKPLHRTGSSLLLLPMLFIIACKVTKPYKSPAVDTHYLYRDHQTIDTTSLATLHWNELFTDTLLQQLIGKGISNSPDLRIAFSRVQQAQASYQQNRRLIYPSVNANAGVTASGYSSTLNNAVKTTASPQFQGSFSTTWEADIWGKLTSSRRASRAAALAENDNAHAVQTALVANIASNYYDLLALDEQLSITERTVISRQATVEVMKELKKADVVTSAAVVQSEASRYAAEVTIPDIKRAIRETENQLNLLLGDPPGPVKRSVWSNQPVTAVLQTGVPAQLLANRPDVQAAEHTFRQYFELTNVARTYFYPTLSLTASGGYLTVHDLFSPGSWISSLATGLTQPVFNQGLNRARWETAHEQQDQALLGFEKTLLIAGQEVSDAMYAYQMATSKVSTRNNELTDLEKSVTYTQELVKYGFANYTEVLTAQQNLLSARLDQVADYLQGLQAVVQLYRSLGGGWQ</sequence>
<dbReference type="PANTHER" id="PTHR30203:SF33">
    <property type="entry name" value="BLR4455 PROTEIN"/>
    <property type="match status" value="1"/>
</dbReference>